<feature type="region of interest" description="Disordered" evidence="1">
    <location>
        <begin position="876"/>
        <end position="913"/>
    </location>
</feature>
<dbReference type="EMBL" id="JBBNAF010000003">
    <property type="protein sequence ID" value="KAK9161569.1"/>
    <property type="molecule type" value="Genomic_DNA"/>
</dbReference>
<proteinExistence type="predicted"/>
<feature type="compositionally biased region" description="Basic residues" evidence="1">
    <location>
        <begin position="899"/>
        <end position="911"/>
    </location>
</feature>
<sequence length="1039" mass="115807">MMNLNEGNDIGSWPLYYENKLFNDRQFFNSFSSHPTRDVYLGDDKEVVKRMMLKHEAIFRNQVYELHCLYKMQRALMEELKRQEAHKYPISVEASHSNAHSSHKPLSDDAKIFSHFPSTSPAKSACSRASICGTEKMQSHLSFTKLNTTKADSSPQNAGNFEDCTLIELKTRKVSRRTLDLQRPADEYIDSEEEEQIDEENTSQASVVENNALKRNRGLPPKNDIKLFSGTNANLDRQGLASASKPTGHVGNKNGLVDLNQPILVEEASSSASVNNFLGSAICDGGNQRRDALSFKQNSFSIGFPGGLFQSVQRADKGDEIRHNLPSYKPQSGPCGSSMNYQDSGADRFPYTSKIVKDDFKEAYASPMFLLPDSKRAEPWTQNTIFGADNSARKSVFNHNLWGQVSAIPMVNQCLVDPDVSNSVSLSGSSMRKPINGLNQNQDTLRGVDRFNISAQPSKSSNASIQCLKFNETKWHPNDHLKSNSSFGNEVSNQRGSLHGFLTEVNASQARSPLVDFGFLNRGGENTSTAKHFENNHSMKYFKGSDSKDVKSRKDMNLNLAVQNESQEGTTEQQDLLILDGETKNEDPLGTLPWFRRKLDTNEHPISASHDADLRIETNVPTDTKKLFGVPILDKPHDSEKSFFQSLDKKRLRSFSEEVSFQSSKPVKVLDVDLFQAPTLCGSGRQLQMEKVVAVKEDGEGLSGSRGQFDLNSCANEEEPLALSSISKNSSKIVLEIDLEIPLVPETAEAVFHDQYVENQHKMPTQSSASQDKSQNQTGEAVNVAAEILVFISSSFVASHSKYDIQHLSEASVSDSLNWFAELVSSCASALASEEGVISRDKGVLEVETLENSSDESDYFETMTLQLKELKVDEKWREPSDAPDNQNDEETIANFLLPTRRRRGQARRGRQRRDFQRDILPSIASLSRHEVTEDLQTIGGLMRATGQPWQTALERRNAARNGWARGRRRSRGSASSVAEVTTCIPPPQVPDNNYISNNSNNNELGLEENCLKGWGKTTRRQRCQRFVAGNPPPVPLAQV</sequence>
<reference evidence="2 3" key="1">
    <citation type="submission" date="2024-01" db="EMBL/GenBank/DDBJ databases">
        <title>Genome assemblies of Stephania.</title>
        <authorList>
            <person name="Yang L."/>
        </authorList>
    </citation>
    <scope>NUCLEOTIDE SEQUENCE [LARGE SCALE GENOMIC DNA]</scope>
    <source>
        <strain evidence="2">YNDBR</strain>
        <tissue evidence="2">Leaf</tissue>
    </source>
</reference>
<protein>
    <submittedName>
        <fullName evidence="2">Uncharacterized protein</fullName>
    </submittedName>
</protein>
<evidence type="ECO:0000313" key="3">
    <source>
        <dbReference type="Proteomes" id="UP001420932"/>
    </source>
</evidence>
<dbReference type="PANTHER" id="PTHR33167:SF4">
    <property type="entry name" value="TRANSCRIPTION FACTOR, PUTATIVE (DUF863)-RELATED"/>
    <property type="match status" value="1"/>
</dbReference>
<name>A0AAP0L1E0_9MAGN</name>
<accession>A0AAP0L1E0</accession>
<gene>
    <name evidence="2" type="ORF">Syun_007910</name>
</gene>
<dbReference type="Pfam" id="PF05904">
    <property type="entry name" value="DUF863"/>
    <property type="match status" value="2"/>
</dbReference>
<evidence type="ECO:0000313" key="2">
    <source>
        <dbReference type="EMBL" id="KAK9161569.1"/>
    </source>
</evidence>
<dbReference type="Proteomes" id="UP001420932">
    <property type="component" value="Unassembled WGS sequence"/>
</dbReference>
<comment type="caution">
    <text evidence="2">The sequence shown here is derived from an EMBL/GenBank/DDBJ whole genome shotgun (WGS) entry which is preliminary data.</text>
</comment>
<dbReference type="AlphaFoldDB" id="A0AAP0L1E0"/>
<keyword evidence="3" id="KW-1185">Reference proteome</keyword>
<dbReference type="PANTHER" id="PTHR33167">
    <property type="entry name" value="TRANSCRIPTION FACTOR, PUTATIVE (DUF863)-RELATED"/>
    <property type="match status" value="1"/>
</dbReference>
<dbReference type="InterPro" id="IPR008581">
    <property type="entry name" value="DUF863_pln"/>
</dbReference>
<organism evidence="2 3">
    <name type="scientific">Stephania yunnanensis</name>
    <dbReference type="NCBI Taxonomy" id="152371"/>
    <lineage>
        <taxon>Eukaryota</taxon>
        <taxon>Viridiplantae</taxon>
        <taxon>Streptophyta</taxon>
        <taxon>Embryophyta</taxon>
        <taxon>Tracheophyta</taxon>
        <taxon>Spermatophyta</taxon>
        <taxon>Magnoliopsida</taxon>
        <taxon>Ranunculales</taxon>
        <taxon>Menispermaceae</taxon>
        <taxon>Menispermoideae</taxon>
        <taxon>Cissampelideae</taxon>
        <taxon>Stephania</taxon>
    </lineage>
</organism>
<evidence type="ECO:0000256" key="1">
    <source>
        <dbReference type="SAM" id="MobiDB-lite"/>
    </source>
</evidence>